<keyword evidence="6" id="KW-0653">Protein transport</keyword>
<evidence type="ECO:0000313" key="11">
    <source>
        <dbReference type="Proteomes" id="UP000186601"/>
    </source>
</evidence>
<dbReference type="NCBIfam" id="TIGR00727">
    <property type="entry name" value="ISP4_OPT"/>
    <property type="match status" value="1"/>
</dbReference>
<keyword evidence="3" id="KW-0813">Transport</keyword>
<evidence type="ECO:0000256" key="7">
    <source>
        <dbReference type="ARBA" id="ARBA00022989"/>
    </source>
</evidence>
<dbReference type="NCBIfam" id="TIGR00728">
    <property type="entry name" value="OPT_sfam"/>
    <property type="match status" value="1"/>
</dbReference>
<keyword evidence="8 9" id="KW-0472">Membrane</keyword>
<proteinExistence type="inferred from homology"/>
<evidence type="ECO:0000256" key="8">
    <source>
        <dbReference type="ARBA" id="ARBA00023136"/>
    </source>
</evidence>
<keyword evidence="11" id="KW-1185">Reference proteome</keyword>
<evidence type="ECO:0000313" key="10">
    <source>
        <dbReference type="EMBL" id="PSR72699.1"/>
    </source>
</evidence>
<keyword evidence="4 9" id="KW-0812">Transmembrane</keyword>
<comment type="caution">
    <text evidence="10">The sequence shown here is derived from an EMBL/GenBank/DDBJ whole genome shotgun (WGS) entry which is preliminary data.</text>
</comment>
<gene>
    <name evidence="10" type="ORF">PHLCEN_2v11394</name>
</gene>
<dbReference type="OrthoDB" id="9986677at2759"/>
<keyword evidence="7 9" id="KW-1133">Transmembrane helix</keyword>
<feature type="transmembrane region" description="Helical" evidence="9">
    <location>
        <begin position="584"/>
        <end position="605"/>
    </location>
</feature>
<feature type="transmembrane region" description="Helical" evidence="9">
    <location>
        <begin position="35"/>
        <end position="55"/>
    </location>
</feature>
<feature type="transmembrane region" description="Helical" evidence="9">
    <location>
        <begin position="434"/>
        <end position="456"/>
    </location>
</feature>
<feature type="transmembrane region" description="Helical" evidence="9">
    <location>
        <begin position="113"/>
        <end position="133"/>
    </location>
</feature>
<feature type="transmembrane region" description="Helical" evidence="9">
    <location>
        <begin position="145"/>
        <end position="166"/>
    </location>
</feature>
<dbReference type="InterPro" id="IPR004648">
    <property type="entry name" value="Oligpept_transpt"/>
</dbReference>
<evidence type="ECO:0000256" key="4">
    <source>
        <dbReference type="ARBA" id="ARBA00022692"/>
    </source>
</evidence>
<feature type="transmembrane region" description="Helical" evidence="9">
    <location>
        <begin position="353"/>
        <end position="376"/>
    </location>
</feature>
<feature type="transmembrane region" description="Helical" evidence="9">
    <location>
        <begin position="207"/>
        <end position="232"/>
    </location>
</feature>
<dbReference type="Pfam" id="PF03169">
    <property type="entry name" value="OPT"/>
    <property type="match status" value="1"/>
</dbReference>
<comment type="subcellular location">
    <subcellularLocation>
        <location evidence="1">Membrane</location>
        <topology evidence="1">Multi-pass membrane protein</topology>
    </subcellularLocation>
</comment>
<dbReference type="AlphaFoldDB" id="A0A2R6NK01"/>
<sequence>MEFDFDEREEEDSPFPEVRASVSNIDDPEMPCLTIRMWVIGLLLIMVTGSANVFFNFRQPAPVIATNVINLCAHPLGKLLAYSLPIRTRRLPRWLGGSEFSLNPGPWNIKEHALVFMMANVAANAPYAINAVVVAEMDYGKKLSYWFSVVLVMATQLTGFGLAGLCRRVLVWPATMVWPQNLVVCTVLNTLHAEEDEGRGGISRYKYFMYLVIGSFLFFFLPGYLFTALSIFNWVCWIRPNNIPLNQVFGVATGMGLSVITFDWTQITWVGNPLMIPWWAAIQTFGGFALFYWIILPALYYTDTWHLAHLPIFGSTPYDKFGKVYDVTRVLNSDQTLNVDAYNSYSPLYLPGAYAITYLIAFMLSSCVIVHTILYYGRTLLNAFKRIRIEKDDIHAKLMRSYPEVPNWWYGLVFVVFFCLMIVANEVWHTGLPVWGLILALALPSFYTLPAGFIYATSGQSVALNLLAQIIPGGLLPGQPIANMIFKGYTIQTLAEALSFVQDLKLGHYIKVPPRATFAVQLTATLFAAFIQVGVKQWMFSSIPDICQPHQSSSLTCPHNQVYYTASAIWGLIGPSRQFGIHSIYYPQVYAVIVGAFLPIPLWWWQRKRPNDWNKYLSTPIMLNAITYVPPATGINYSSWISVAFVFQYWIRRKHLAWWAKFNYVTSAALDIGK</sequence>
<feature type="transmembrane region" description="Helical" evidence="9">
    <location>
        <begin position="408"/>
        <end position="428"/>
    </location>
</feature>
<dbReference type="EMBL" id="MLYV02001139">
    <property type="protein sequence ID" value="PSR72699.1"/>
    <property type="molecule type" value="Genomic_DNA"/>
</dbReference>
<accession>A0A2R6NK01</accession>
<evidence type="ECO:0000256" key="2">
    <source>
        <dbReference type="ARBA" id="ARBA00008807"/>
    </source>
</evidence>
<dbReference type="InterPro" id="IPR004813">
    <property type="entry name" value="OPT"/>
</dbReference>
<reference evidence="10 11" key="1">
    <citation type="submission" date="2018-02" db="EMBL/GenBank/DDBJ databases">
        <title>Genome sequence of the basidiomycete white-rot fungus Phlebia centrifuga.</title>
        <authorList>
            <person name="Granchi Z."/>
            <person name="Peng M."/>
            <person name="de Vries R.P."/>
            <person name="Hilden K."/>
            <person name="Makela M.R."/>
            <person name="Grigoriev I."/>
            <person name="Riley R."/>
        </authorList>
    </citation>
    <scope>NUCLEOTIDE SEQUENCE [LARGE SCALE GENOMIC DNA]</scope>
    <source>
        <strain evidence="10 11">FBCC195</strain>
    </source>
</reference>
<evidence type="ECO:0000256" key="1">
    <source>
        <dbReference type="ARBA" id="ARBA00004141"/>
    </source>
</evidence>
<dbReference type="Proteomes" id="UP000186601">
    <property type="component" value="Unassembled WGS sequence"/>
</dbReference>
<evidence type="ECO:0008006" key="12">
    <source>
        <dbReference type="Google" id="ProtNLM"/>
    </source>
</evidence>
<evidence type="ECO:0000256" key="5">
    <source>
        <dbReference type="ARBA" id="ARBA00022856"/>
    </source>
</evidence>
<name>A0A2R6NK01_9APHY</name>
<evidence type="ECO:0000256" key="6">
    <source>
        <dbReference type="ARBA" id="ARBA00022927"/>
    </source>
</evidence>
<feature type="transmembrane region" description="Helical" evidence="9">
    <location>
        <begin position="276"/>
        <end position="295"/>
    </location>
</feature>
<dbReference type="GO" id="GO:0035673">
    <property type="term" value="F:oligopeptide transmembrane transporter activity"/>
    <property type="evidence" value="ECO:0007669"/>
    <property type="project" value="InterPro"/>
</dbReference>
<dbReference type="GO" id="GO:0016020">
    <property type="term" value="C:membrane"/>
    <property type="evidence" value="ECO:0007669"/>
    <property type="project" value="UniProtKB-SubCell"/>
</dbReference>
<feature type="transmembrane region" description="Helical" evidence="9">
    <location>
        <begin position="244"/>
        <end position="264"/>
    </location>
</feature>
<protein>
    <recommendedName>
        <fullName evidence="12">Oligopeptide transporter</fullName>
    </recommendedName>
</protein>
<evidence type="ECO:0000256" key="9">
    <source>
        <dbReference type="SAM" id="Phobius"/>
    </source>
</evidence>
<comment type="similarity">
    <text evidence="2">Belongs to the oligopeptide OPT transporter family.</text>
</comment>
<organism evidence="10 11">
    <name type="scientific">Hermanssonia centrifuga</name>
    <dbReference type="NCBI Taxonomy" id="98765"/>
    <lineage>
        <taxon>Eukaryota</taxon>
        <taxon>Fungi</taxon>
        <taxon>Dikarya</taxon>
        <taxon>Basidiomycota</taxon>
        <taxon>Agaricomycotina</taxon>
        <taxon>Agaricomycetes</taxon>
        <taxon>Polyporales</taxon>
        <taxon>Meruliaceae</taxon>
        <taxon>Hermanssonia</taxon>
    </lineage>
</organism>
<dbReference type="GO" id="GO:0015031">
    <property type="term" value="P:protein transport"/>
    <property type="evidence" value="ECO:0007669"/>
    <property type="project" value="UniProtKB-KW"/>
</dbReference>
<dbReference type="PANTHER" id="PTHR22601">
    <property type="entry name" value="ISP4 LIKE PROTEIN"/>
    <property type="match status" value="1"/>
</dbReference>
<evidence type="ECO:0000256" key="3">
    <source>
        <dbReference type="ARBA" id="ARBA00022448"/>
    </source>
</evidence>
<keyword evidence="5" id="KW-0571">Peptide transport</keyword>
<feature type="transmembrane region" description="Helical" evidence="9">
    <location>
        <begin position="625"/>
        <end position="651"/>
    </location>
</feature>